<organism evidence="10 11">
    <name type="scientific">Pipistrellus nathusii</name>
    <name type="common">Nathusius' pipistrelle</name>
    <dbReference type="NCBI Taxonomy" id="59473"/>
    <lineage>
        <taxon>Eukaryota</taxon>
        <taxon>Metazoa</taxon>
        <taxon>Chordata</taxon>
        <taxon>Craniata</taxon>
        <taxon>Vertebrata</taxon>
        <taxon>Euteleostomi</taxon>
        <taxon>Mammalia</taxon>
        <taxon>Eutheria</taxon>
        <taxon>Laurasiatheria</taxon>
        <taxon>Chiroptera</taxon>
        <taxon>Yangochiroptera</taxon>
        <taxon>Vespertilionidae</taxon>
        <taxon>Pipistrellus</taxon>
    </lineage>
</organism>
<dbReference type="Proteomes" id="UP001314169">
    <property type="component" value="Chromosome 15"/>
</dbReference>
<keyword evidence="4 7" id="KW-0472">Membrane</keyword>
<dbReference type="InterPro" id="IPR013162">
    <property type="entry name" value="CD80_C2-set"/>
</dbReference>
<evidence type="ECO:0000256" key="6">
    <source>
        <dbReference type="SAM" id="MobiDB-lite"/>
    </source>
</evidence>
<gene>
    <name evidence="10" type="ORF">MPIPNATIZW_LOCUS5481</name>
</gene>
<evidence type="ECO:0000256" key="5">
    <source>
        <dbReference type="ARBA" id="ARBA00023157"/>
    </source>
</evidence>
<dbReference type="PROSITE" id="PS50835">
    <property type="entry name" value="IG_LIKE"/>
    <property type="match status" value="3"/>
</dbReference>
<dbReference type="Gene3D" id="2.60.40.10">
    <property type="entry name" value="Immunoglobulins"/>
    <property type="match status" value="3"/>
</dbReference>
<comment type="subcellular location">
    <subcellularLocation>
        <location evidence="1">Membrane</location>
        <topology evidence="1">Single-pass membrane protein</topology>
    </subcellularLocation>
</comment>
<protein>
    <recommendedName>
        <fullName evidence="9">Ig-like domain-containing protein</fullName>
    </recommendedName>
</protein>
<dbReference type="SUPFAM" id="SSF48726">
    <property type="entry name" value="Immunoglobulin"/>
    <property type="match status" value="3"/>
</dbReference>
<dbReference type="EMBL" id="OY882872">
    <property type="protein sequence ID" value="CAK6437175.1"/>
    <property type="molecule type" value="Genomic_DNA"/>
</dbReference>
<dbReference type="InterPro" id="IPR007110">
    <property type="entry name" value="Ig-like_dom"/>
</dbReference>
<evidence type="ECO:0000256" key="4">
    <source>
        <dbReference type="ARBA" id="ARBA00023136"/>
    </source>
</evidence>
<dbReference type="InterPro" id="IPR036179">
    <property type="entry name" value="Ig-like_dom_sf"/>
</dbReference>
<dbReference type="InterPro" id="IPR013106">
    <property type="entry name" value="Ig_V-set"/>
</dbReference>
<dbReference type="SMART" id="SM00406">
    <property type="entry name" value="IGv"/>
    <property type="match status" value="1"/>
</dbReference>
<dbReference type="Pfam" id="PF08205">
    <property type="entry name" value="C2-set_2"/>
    <property type="match status" value="1"/>
</dbReference>
<evidence type="ECO:0000256" key="2">
    <source>
        <dbReference type="ARBA" id="ARBA00022692"/>
    </source>
</evidence>
<keyword evidence="2 7" id="KW-0812">Transmembrane</keyword>
<dbReference type="InterPro" id="IPR013783">
    <property type="entry name" value="Ig-like_fold"/>
</dbReference>
<evidence type="ECO:0000313" key="11">
    <source>
        <dbReference type="Proteomes" id="UP001314169"/>
    </source>
</evidence>
<evidence type="ECO:0000259" key="9">
    <source>
        <dbReference type="PROSITE" id="PS50835"/>
    </source>
</evidence>
<keyword evidence="3 7" id="KW-1133">Transmembrane helix</keyword>
<reference evidence="10" key="1">
    <citation type="submission" date="2023-12" db="EMBL/GenBank/DDBJ databases">
        <authorList>
            <person name="Brown T."/>
        </authorList>
    </citation>
    <scope>NUCLEOTIDE SEQUENCE</scope>
</reference>
<keyword evidence="8" id="KW-0732">Signal</keyword>
<dbReference type="InterPro" id="IPR052659">
    <property type="entry name" value="Nectin/PVR"/>
</dbReference>
<feature type="transmembrane region" description="Helical" evidence="7">
    <location>
        <begin position="360"/>
        <end position="381"/>
    </location>
</feature>
<feature type="region of interest" description="Disordered" evidence="6">
    <location>
        <begin position="390"/>
        <end position="416"/>
    </location>
</feature>
<evidence type="ECO:0000256" key="1">
    <source>
        <dbReference type="ARBA" id="ARBA00004167"/>
    </source>
</evidence>
<evidence type="ECO:0000313" key="10">
    <source>
        <dbReference type="EMBL" id="CAK6437175.1"/>
    </source>
</evidence>
<sequence>MARAAALPPSRPSPTPLLPLLLLLLREAGAQNGRVSMPAEVRGRLGDTVELPCHLLSPGPKGNVSQVTWQRLDPSGDLQSVAAFHPSHGLSFPSRQFPKDRLSFRSMGQSPGSRPGAELRDATLVLQGLRVEDEGNFSCEFATFPLGTSRGVTWLRTIAQPQNHAETQEVALSAEPVPVARCVSSGGRPPARISWLSPLHGEQKETETSGPLSGTVTVTSRYAVVPSSQVDGVKITCKVEHEALEEPALLPVTLSVRYPPEVSISGYDDNWYLGRSEATLNCDVRSNPQPTSYIWSTTSGSLPASAKDQGPQLLVHLVDRLVNTTFVCTASNAEGTGRAEQVVLVRESPNTSGAGATGGIIGGIIAAIIATAVVATGILICRQQRKEQRLQGAEEEEDDLEGPPSYKPPTPKAKLEEPEMPSQLFTLGASEHSPLKTPYFDAGVSCAEQEMPRYHELPTLEERSGPLLLGAMNLGSPILVPAGPPAVERLPLDLEDLDDDEEDYLDKINPIYDALSYASPSDSYSSKGFVMSRAMYV</sequence>
<dbReference type="SMART" id="SM00409">
    <property type="entry name" value="IG"/>
    <property type="match status" value="1"/>
</dbReference>
<dbReference type="Pfam" id="PF07686">
    <property type="entry name" value="V-set"/>
    <property type="match status" value="1"/>
</dbReference>
<evidence type="ECO:0000256" key="8">
    <source>
        <dbReference type="SAM" id="SignalP"/>
    </source>
</evidence>
<dbReference type="PANTHER" id="PTHR47387:SF1">
    <property type="entry name" value="NECTIN-2"/>
    <property type="match status" value="1"/>
</dbReference>
<feature type="domain" description="Ig-like" evidence="9">
    <location>
        <begin position="161"/>
        <end position="255"/>
    </location>
</feature>
<dbReference type="InterPro" id="IPR003599">
    <property type="entry name" value="Ig_sub"/>
</dbReference>
<feature type="chain" id="PRO_5045155464" description="Ig-like domain-containing protein" evidence="8">
    <location>
        <begin position="31"/>
        <end position="537"/>
    </location>
</feature>
<dbReference type="CDD" id="cd07703">
    <property type="entry name" value="IgC1_2_Nectin-2_Necl-5_like"/>
    <property type="match status" value="1"/>
</dbReference>
<feature type="signal peptide" evidence="8">
    <location>
        <begin position="1"/>
        <end position="30"/>
    </location>
</feature>
<feature type="region of interest" description="Disordered" evidence="6">
    <location>
        <begin position="193"/>
        <end position="213"/>
    </location>
</feature>
<accession>A0ABN9ZFS7</accession>
<feature type="domain" description="Ig-like" evidence="9">
    <location>
        <begin position="19"/>
        <end position="159"/>
    </location>
</feature>
<keyword evidence="11" id="KW-1185">Reference proteome</keyword>
<feature type="domain" description="Ig-like" evidence="9">
    <location>
        <begin position="260"/>
        <end position="345"/>
    </location>
</feature>
<name>A0ABN9ZFS7_PIPNA</name>
<keyword evidence="5" id="KW-1015">Disulfide bond</keyword>
<proteinExistence type="predicted"/>
<evidence type="ECO:0000256" key="7">
    <source>
        <dbReference type="SAM" id="Phobius"/>
    </source>
</evidence>
<dbReference type="PANTHER" id="PTHR47387">
    <property type="entry name" value="NECTIN-2"/>
    <property type="match status" value="1"/>
</dbReference>
<evidence type="ECO:0000256" key="3">
    <source>
        <dbReference type="ARBA" id="ARBA00022989"/>
    </source>
</evidence>